<dbReference type="SUPFAM" id="SSF52540">
    <property type="entry name" value="P-loop containing nucleoside triphosphate hydrolases"/>
    <property type="match status" value="1"/>
</dbReference>
<dbReference type="InterPro" id="IPR050238">
    <property type="entry name" value="DNA_Rep/Repair_Clamp_Loader"/>
</dbReference>
<dbReference type="EMBL" id="LCOQ01000004">
    <property type="protein sequence ID" value="KKU80997.1"/>
    <property type="molecule type" value="Genomic_DNA"/>
</dbReference>
<dbReference type="Proteomes" id="UP000034212">
    <property type="component" value="Unassembled WGS sequence"/>
</dbReference>
<organism evidence="1 2">
    <name type="scientific">Candidatus Gottesmanbacteria bacterium GW2011_GWA1_47_8</name>
    <dbReference type="NCBI Taxonomy" id="1618438"/>
    <lineage>
        <taxon>Bacteria</taxon>
        <taxon>Candidatus Gottesmaniibacteriota</taxon>
    </lineage>
</organism>
<proteinExistence type="predicted"/>
<evidence type="ECO:0000313" key="2">
    <source>
        <dbReference type="Proteomes" id="UP000034212"/>
    </source>
</evidence>
<gene>
    <name evidence="1" type="ORF">UY08_C0004G0005</name>
</gene>
<name>A0A0G1TGQ2_9BACT</name>
<accession>A0A0G1TGQ2</accession>
<dbReference type="AlphaFoldDB" id="A0A0G1TGQ2"/>
<comment type="caution">
    <text evidence="1">The sequence shown here is derived from an EMBL/GenBank/DDBJ whole genome shotgun (WGS) entry which is preliminary data.</text>
</comment>
<dbReference type="Pfam" id="PF13177">
    <property type="entry name" value="DNA_pol3_delta2"/>
    <property type="match status" value="1"/>
</dbReference>
<dbReference type="PATRIC" id="fig|1618438.3.peg.96"/>
<protein>
    <submittedName>
        <fullName evidence="1">Polymerase III, subunit gamma/tau protein</fullName>
    </submittedName>
</protein>
<evidence type="ECO:0000313" key="1">
    <source>
        <dbReference type="EMBL" id="KKU80997.1"/>
    </source>
</evidence>
<sequence length="165" mass="18343">MSFYRKYRPAVLSEIDNDMVRQQLTSFLSKDKKDLPHAYLFTGPKGAGKTTAARLVAKIFNCEKPDKSGSPCGTCEACKMIAQARHLDVLELDAASNRGIDEIRALRDTIALPPSFAPPPMSKRSPRPSFRAASMYRLAGLTKKHFSLHSNVSSKTKKFLLMTTH</sequence>
<dbReference type="GO" id="GO:0006261">
    <property type="term" value="P:DNA-templated DNA replication"/>
    <property type="evidence" value="ECO:0007669"/>
    <property type="project" value="TreeGrafter"/>
</dbReference>
<reference evidence="1 2" key="1">
    <citation type="journal article" date="2015" name="Nature">
        <title>rRNA introns, odd ribosomes, and small enigmatic genomes across a large radiation of phyla.</title>
        <authorList>
            <person name="Brown C.T."/>
            <person name="Hug L.A."/>
            <person name="Thomas B.C."/>
            <person name="Sharon I."/>
            <person name="Castelle C.J."/>
            <person name="Singh A."/>
            <person name="Wilkins M.J."/>
            <person name="Williams K.H."/>
            <person name="Banfield J.F."/>
        </authorList>
    </citation>
    <scope>NUCLEOTIDE SEQUENCE [LARGE SCALE GENOMIC DNA]</scope>
</reference>
<dbReference type="InterPro" id="IPR027417">
    <property type="entry name" value="P-loop_NTPase"/>
</dbReference>
<dbReference type="Gene3D" id="3.40.50.300">
    <property type="entry name" value="P-loop containing nucleotide triphosphate hydrolases"/>
    <property type="match status" value="1"/>
</dbReference>
<dbReference type="PANTHER" id="PTHR11669:SF0">
    <property type="entry name" value="PROTEIN STICHEL-LIKE 2"/>
    <property type="match status" value="1"/>
</dbReference>
<dbReference type="PANTHER" id="PTHR11669">
    <property type="entry name" value="REPLICATION FACTOR C / DNA POLYMERASE III GAMMA-TAU SUBUNIT"/>
    <property type="match status" value="1"/>
</dbReference>